<comment type="caution">
    <text evidence="1">The sequence shown here is derived from an EMBL/GenBank/DDBJ whole genome shotgun (WGS) entry which is preliminary data.</text>
</comment>
<dbReference type="AlphaFoldDB" id="A0A9W6FNH2"/>
<name>A0A9W6FNH2_9MICO</name>
<gene>
    <name evidence="1" type="ORF">ARHIZOSPH14_07480</name>
</gene>
<dbReference type="RefSeq" id="WP_281882509.1">
    <property type="nucleotide sequence ID" value="NZ_BSDP01000001.1"/>
</dbReference>
<dbReference type="InterPro" id="IPR012349">
    <property type="entry name" value="Split_barrel_FMN-bd"/>
</dbReference>
<protein>
    <recommendedName>
        <fullName evidence="3">Nitroreductase family deazaflavin-dependent oxidoreductase</fullName>
    </recommendedName>
</protein>
<evidence type="ECO:0000313" key="2">
    <source>
        <dbReference type="Proteomes" id="UP001144396"/>
    </source>
</evidence>
<dbReference type="EMBL" id="BSDP01000001">
    <property type="protein sequence ID" value="GLI26506.1"/>
    <property type="molecule type" value="Genomic_DNA"/>
</dbReference>
<evidence type="ECO:0000313" key="1">
    <source>
        <dbReference type="EMBL" id="GLI26506.1"/>
    </source>
</evidence>
<reference evidence="1" key="1">
    <citation type="submission" date="2022-12" db="EMBL/GenBank/DDBJ databases">
        <title>Reference genome sequencing for broad-spectrum identification of bacterial and archaeal isolates by mass spectrometry.</title>
        <authorList>
            <person name="Sekiguchi Y."/>
            <person name="Tourlousse D.M."/>
        </authorList>
    </citation>
    <scope>NUCLEOTIDE SEQUENCE</scope>
    <source>
        <strain evidence="1">14</strain>
    </source>
</reference>
<dbReference type="Gene3D" id="2.30.110.10">
    <property type="entry name" value="Electron Transport, Fmn-binding Protein, Chain A"/>
    <property type="match status" value="1"/>
</dbReference>
<dbReference type="Proteomes" id="UP001144396">
    <property type="component" value="Unassembled WGS sequence"/>
</dbReference>
<proteinExistence type="predicted"/>
<evidence type="ECO:0008006" key="3">
    <source>
        <dbReference type="Google" id="ProtNLM"/>
    </source>
</evidence>
<sequence>MKVFWRVLLVLFGVALVAIAAFVATLVRGFRTQDPRILEPMRRFLNETVNPETLKTAGKKGEETSVIHHVGRSTGTEYSTPIGAKPTAGGFVVALPYGSGAQWVRNVVAAGSAVLEHDGETHVVHDPAIVPIEDTVFATDEPWILGVFGVREALVLRT</sequence>
<keyword evidence="2" id="KW-1185">Reference proteome</keyword>
<organism evidence="1 2">
    <name type="scientific">Agromyces rhizosphaerae</name>
    <dbReference type="NCBI Taxonomy" id="88374"/>
    <lineage>
        <taxon>Bacteria</taxon>
        <taxon>Bacillati</taxon>
        <taxon>Actinomycetota</taxon>
        <taxon>Actinomycetes</taxon>
        <taxon>Micrococcales</taxon>
        <taxon>Microbacteriaceae</taxon>
        <taxon>Agromyces</taxon>
    </lineage>
</organism>
<accession>A0A9W6FNH2</accession>